<dbReference type="NCBIfam" id="TIGR01879">
    <property type="entry name" value="hydantase"/>
    <property type="match status" value="1"/>
</dbReference>
<feature type="binding site" evidence="3">
    <location>
        <position position="92"/>
    </location>
    <ligand>
        <name>Zn(2+)</name>
        <dbReference type="ChEBI" id="CHEBI:29105"/>
        <label>1</label>
    </ligand>
</feature>
<evidence type="ECO:0000256" key="3">
    <source>
        <dbReference type="PIRSR" id="PIRSR001235-1"/>
    </source>
</evidence>
<comment type="cofactor">
    <cofactor evidence="3">
        <name>Zn(2+)</name>
        <dbReference type="ChEBI" id="CHEBI:29105"/>
    </cofactor>
    <text evidence="3">Binds 2 Zn(2+) ions per subunit.</text>
</comment>
<dbReference type="InterPro" id="IPR010158">
    <property type="entry name" value="Amidase_Cbmase"/>
</dbReference>
<dbReference type="Proteomes" id="UP000464675">
    <property type="component" value="Chromosome"/>
</dbReference>
<dbReference type="EC" id="3.5.-.-" evidence="6"/>
<dbReference type="Pfam" id="PF01546">
    <property type="entry name" value="Peptidase_M20"/>
    <property type="match status" value="1"/>
</dbReference>
<evidence type="ECO:0000313" key="7">
    <source>
        <dbReference type="Proteomes" id="UP000464675"/>
    </source>
</evidence>
<gene>
    <name evidence="6" type="ORF">GTQ55_17595</name>
    <name evidence="5" type="ORF">HNQ53_002011</name>
</gene>
<feature type="binding site" evidence="3">
    <location>
        <position position="391"/>
    </location>
    <ligand>
        <name>Zn(2+)</name>
        <dbReference type="ChEBI" id="CHEBI:29105"/>
        <label>2</label>
    </ligand>
</feature>
<reference evidence="6 7" key="1">
    <citation type="submission" date="2020-01" db="EMBL/GenBank/DDBJ databases">
        <title>The possibility of degradation of plastic by Microbulbifer hydrolyticus IRE-31.</title>
        <authorList>
            <person name="Liu L."/>
        </authorList>
    </citation>
    <scope>NUCLEOTIDE SEQUENCE [LARGE SCALE GENOMIC DNA]</scope>
    <source>
        <strain evidence="6 7">IRE-31</strain>
    </source>
</reference>
<dbReference type="EMBL" id="CP047491">
    <property type="protein sequence ID" value="QHQ40613.1"/>
    <property type="molecule type" value="Genomic_DNA"/>
</dbReference>
<evidence type="ECO:0000313" key="6">
    <source>
        <dbReference type="EMBL" id="QHQ40613.1"/>
    </source>
</evidence>
<dbReference type="EMBL" id="JACHHR010000002">
    <property type="protein sequence ID" value="MBB5211793.1"/>
    <property type="molecule type" value="Genomic_DNA"/>
</dbReference>
<comment type="similarity">
    <text evidence="1">Belongs to the peptidase M20 family.</text>
</comment>
<feature type="binding site" evidence="3">
    <location>
        <position position="103"/>
    </location>
    <ligand>
        <name>Zn(2+)</name>
        <dbReference type="ChEBI" id="CHEBI:29105"/>
        <label>2</label>
    </ligand>
</feature>
<sequence length="421" mass="46250">MTDHRNTGITSDLRVNGQRLWDSLMEMAQIGATDKGGCNRQALTDLDKQGRDLFVQWCEDAGCSVTFDDMGNIFARRPGKNSSLPPVLTGSHLDTQPTGGQFDGVYGVLAGLEVVRSLNDADVQTEAPLEVAVWTNEEGARFSPAMIGSGVWSGNFEREYAYARTDKEGKTFGEELARIGYKGDTPAKARDLTAAFEVHIEQGPILEAEEKQIGVLSGVQGMYWYDLTLIGQPCHAGPSPMEGRRDPFMGLHRILDQLYKLAEEHAPWARATFGDMRVEPGSRNTVPEKIVLAVDLRHPDQQVLDAMDRRFREIAAAVAEEAGLEHDIRDEWRSPAVKFDEKCVQAVRSAVTELGYSNKEMVSGAGHDSVYISRVAPTSMIFVPCEKGLSHNEAENAEPKDLEAGANVLLHAMLKMANNTA</sequence>
<dbReference type="PANTHER" id="PTHR32494">
    <property type="entry name" value="ALLANTOATE DEIMINASE-RELATED"/>
    <property type="match status" value="1"/>
</dbReference>
<feature type="binding site" evidence="3">
    <location>
        <position position="103"/>
    </location>
    <ligand>
        <name>Zn(2+)</name>
        <dbReference type="ChEBI" id="CHEBI:29105"/>
        <label>1</label>
    </ligand>
</feature>
<dbReference type="PANTHER" id="PTHR32494:SF5">
    <property type="entry name" value="ALLANTOATE AMIDOHYDROLASE"/>
    <property type="match status" value="1"/>
</dbReference>
<dbReference type="GO" id="GO:0050538">
    <property type="term" value="F:N-carbamoyl-L-amino-acid hydrolase activity"/>
    <property type="evidence" value="ECO:0007669"/>
    <property type="project" value="UniProtKB-EC"/>
</dbReference>
<feature type="domain" description="Peptidase M20 dimerisation" evidence="4">
    <location>
        <begin position="218"/>
        <end position="321"/>
    </location>
</feature>
<proteinExistence type="inferred from homology"/>
<dbReference type="NCBIfam" id="NF006769">
    <property type="entry name" value="PRK09290.1-3"/>
    <property type="match status" value="1"/>
</dbReference>
<dbReference type="GO" id="GO:0016813">
    <property type="term" value="F:hydrolase activity, acting on carbon-nitrogen (but not peptide) bonds, in linear amidines"/>
    <property type="evidence" value="ECO:0007669"/>
    <property type="project" value="InterPro"/>
</dbReference>
<dbReference type="InterPro" id="IPR011650">
    <property type="entry name" value="Peptidase_M20_dimer"/>
</dbReference>
<feature type="binding site" evidence="3">
    <location>
        <position position="199"/>
    </location>
    <ligand>
        <name>Zn(2+)</name>
        <dbReference type="ChEBI" id="CHEBI:29105"/>
        <label>1</label>
    </ligand>
</feature>
<dbReference type="InterPro" id="IPR036264">
    <property type="entry name" value="Bact_exopeptidase_dim_dom"/>
</dbReference>
<dbReference type="OrthoDB" id="9808195at2"/>
<dbReference type="RefSeq" id="WP_161859904.1">
    <property type="nucleotide sequence ID" value="NZ_CP047491.1"/>
</dbReference>
<evidence type="ECO:0000256" key="1">
    <source>
        <dbReference type="ARBA" id="ARBA00006153"/>
    </source>
</evidence>
<evidence type="ECO:0000259" key="4">
    <source>
        <dbReference type="Pfam" id="PF07687"/>
    </source>
</evidence>
<dbReference type="NCBIfam" id="NF006771">
    <property type="entry name" value="PRK09290.1-5"/>
    <property type="match status" value="1"/>
</dbReference>
<dbReference type="SUPFAM" id="SSF55031">
    <property type="entry name" value="Bacterial exopeptidase dimerisation domain"/>
    <property type="match status" value="1"/>
</dbReference>
<keyword evidence="3" id="KW-0479">Metal-binding</keyword>
<dbReference type="SUPFAM" id="SSF53187">
    <property type="entry name" value="Zn-dependent exopeptidases"/>
    <property type="match status" value="1"/>
</dbReference>
<accession>A0A6P1TG39</accession>
<dbReference type="InterPro" id="IPR002933">
    <property type="entry name" value="Peptidase_M20"/>
</dbReference>
<protein>
    <submittedName>
        <fullName evidence="6">Hydantoinase/carbamoylase family amidase</fullName>
        <ecNumber evidence="6">3.5.-.-</ecNumber>
    </submittedName>
    <submittedName>
        <fullName evidence="5">N-carbamoyl-L-amino-acid hydrolase</fullName>
        <ecNumber evidence="5">3.5.1.87</ecNumber>
    </submittedName>
</protein>
<organism evidence="5 8">
    <name type="scientific">Microbulbifer hydrolyticus</name>
    <dbReference type="NCBI Taxonomy" id="48074"/>
    <lineage>
        <taxon>Bacteria</taxon>
        <taxon>Pseudomonadati</taxon>
        <taxon>Pseudomonadota</taxon>
        <taxon>Gammaproteobacteria</taxon>
        <taxon>Cellvibrionales</taxon>
        <taxon>Microbulbiferaceae</taxon>
        <taxon>Microbulbifer</taxon>
    </lineage>
</organism>
<dbReference type="Gene3D" id="3.30.70.360">
    <property type="match status" value="1"/>
</dbReference>
<name>A0A6P1TG39_9GAMM</name>
<dbReference type="Gene3D" id="3.40.630.10">
    <property type="entry name" value="Zn peptidases"/>
    <property type="match status" value="1"/>
</dbReference>
<evidence type="ECO:0000313" key="8">
    <source>
        <dbReference type="Proteomes" id="UP000563601"/>
    </source>
</evidence>
<dbReference type="NCBIfam" id="NF009527">
    <property type="entry name" value="PRK12891.1"/>
    <property type="match status" value="1"/>
</dbReference>
<dbReference type="GO" id="GO:0046872">
    <property type="term" value="F:metal ion binding"/>
    <property type="evidence" value="ECO:0007669"/>
    <property type="project" value="UniProtKB-KW"/>
</dbReference>
<dbReference type="CDD" id="cd03884">
    <property type="entry name" value="M20_bAS"/>
    <property type="match status" value="1"/>
</dbReference>
<dbReference type="PIRSF" id="PIRSF001235">
    <property type="entry name" value="Amidase_carbamoylase"/>
    <property type="match status" value="1"/>
</dbReference>
<keyword evidence="7" id="KW-1185">Reference proteome</keyword>
<keyword evidence="3" id="KW-0862">Zinc</keyword>
<dbReference type="EC" id="3.5.1.87" evidence="5"/>
<reference evidence="5 8" key="2">
    <citation type="submission" date="2020-08" db="EMBL/GenBank/DDBJ databases">
        <title>Genomic Encyclopedia of Type Strains, Phase IV (KMG-IV): sequencing the most valuable type-strain genomes for metagenomic binning, comparative biology and taxonomic classification.</title>
        <authorList>
            <person name="Goeker M."/>
        </authorList>
    </citation>
    <scope>NUCLEOTIDE SEQUENCE [LARGE SCALE GENOMIC DNA]</scope>
    <source>
        <strain evidence="5 8">DSM 11525</strain>
    </source>
</reference>
<feature type="binding site" evidence="3">
    <location>
        <position position="138"/>
    </location>
    <ligand>
        <name>Zn(2+)</name>
        <dbReference type="ChEBI" id="CHEBI:29105"/>
        <label>2</label>
    </ligand>
</feature>
<dbReference type="Proteomes" id="UP000563601">
    <property type="component" value="Unassembled WGS sequence"/>
</dbReference>
<evidence type="ECO:0000256" key="2">
    <source>
        <dbReference type="ARBA" id="ARBA00022801"/>
    </source>
</evidence>
<dbReference type="Pfam" id="PF07687">
    <property type="entry name" value="M20_dimer"/>
    <property type="match status" value="1"/>
</dbReference>
<evidence type="ECO:0000313" key="5">
    <source>
        <dbReference type="EMBL" id="MBB5211793.1"/>
    </source>
</evidence>
<keyword evidence="2 5" id="KW-0378">Hydrolase</keyword>
<dbReference type="AlphaFoldDB" id="A0A6P1TG39"/>